<evidence type="ECO:0000256" key="7">
    <source>
        <dbReference type="ARBA" id="ARBA00022833"/>
    </source>
</evidence>
<evidence type="ECO:0000256" key="4">
    <source>
        <dbReference type="ARBA" id="ARBA00022490"/>
    </source>
</evidence>
<feature type="domain" description="Peptidase M20 dimerisation" evidence="11">
    <location>
        <begin position="190"/>
        <end position="315"/>
    </location>
</feature>
<dbReference type="PIRSF" id="PIRSF036696">
    <property type="entry name" value="ACY-1"/>
    <property type="match status" value="1"/>
</dbReference>
<keyword evidence="6" id="KW-0378">Hydrolase</keyword>
<dbReference type="InterPro" id="IPR001261">
    <property type="entry name" value="ArgE/DapE_CS"/>
</dbReference>
<dbReference type="Gene3D" id="3.30.70.360">
    <property type="match status" value="1"/>
</dbReference>
<evidence type="ECO:0000259" key="11">
    <source>
        <dbReference type="Pfam" id="PF07687"/>
    </source>
</evidence>
<feature type="active site" evidence="9">
    <location>
        <position position="83"/>
    </location>
</feature>
<evidence type="ECO:0000313" key="12">
    <source>
        <dbReference type="EMBL" id="KAF0744630.1"/>
    </source>
</evidence>
<dbReference type="FunFam" id="3.40.630.10:FF:000019">
    <property type="entry name" value="Aminoacylase 1"/>
    <property type="match status" value="1"/>
</dbReference>
<keyword evidence="5 10" id="KW-0479">Metal-binding</keyword>
<comment type="subcellular location">
    <subcellularLocation>
        <location evidence="1">Cytoplasm</location>
    </subcellularLocation>
</comment>
<comment type="similarity">
    <text evidence="2">Belongs to the peptidase M20A family.</text>
</comment>
<dbReference type="Gene3D" id="1.10.150.900">
    <property type="match status" value="1"/>
</dbReference>
<proteinExistence type="inferred from homology"/>
<accession>A0A6G0XVE6</accession>
<reference evidence="12 13" key="1">
    <citation type="submission" date="2019-07" db="EMBL/GenBank/DDBJ databases">
        <title>Genomics analysis of Aphanomyces spp. identifies a new class of oomycete effector associated with host adaptation.</title>
        <authorList>
            <person name="Gaulin E."/>
        </authorList>
    </citation>
    <scope>NUCLEOTIDE SEQUENCE [LARGE SCALE GENOMIC DNA]</scope>
    <source>
        <strain evidence="12 13">ATCC 201684</strain>
    </source>
</reference>
<keyword evidence="7 10" id="KW-0862">Zinc</keyword>
<evidence type="ECO:0000256" key="2">
    <source>
        <dbReference type="ARBA" id="ARBA00006247"/>
    </source>
</evidence>
<dbReference type="GO" id="GO:0006520">
    <property type="term" value="P:amino acid metabolic process"/>
    <property type="evidence" value="ECO:0007669"/>
    <property type="project" value="InterPro"/>
</dbReference>
<dbReference type="InterPro" id="IPR002933">
    <property type="entry name" value="Peptidase_M20"/>
</dbReference>
<feature type="binding site" evidence="10">
    <location>
        <position position="114"/>
    </location>
    <ligand>
        <name>Zn(2+)</name>
        <dbReference type="ChEBI" id="CHEBI:29105"/>
        <label>1</label>
    </ligand>
</feature>
<evidence type="ECO:0000313" key="13">
    <source>
        <dbReference type="Proteomes" id="UP000481153"/>
    </source>
</evidence>
<organism evidence="12 13">
    <name type="scientific">Aphanomyces euteiches</name>
    <dbReference type="NCBI Taxonomy" id="100861"/>
    <lineage>
        <taxon>Eukaryota</taxon>
        <taxon>Sar</taxon>
        <taxon>Stramenopiles</taxon>
        <taxon>Oomycota</taxon>
        <taxon>Saprolegniomycetes</taxon>
        <taxon>Saprolegniales</taxon>
        <taxon>Verrucalvaceae</taxon>
        <taxon>Aphanomyces</taxon>
    </lineage>
</organism>
<dbReference type="AlphaFoldDB" id="A0A6G0XVE6"/>
<feature type="active site" description="Proton acceptor" evidence="9">
    <location>
        <position position="148"/>
    </location>
</feature>
<feature type="binding site" evidence="10">
    <location>
        <position position="114"/>
    </location>
    <ligand>
        <name>Zn(2+)</name>
        <dbReference type="ChEBI" id="CHEBI:29105"/>
        <label>2</label>
    </ligand>
</feature>
<feature type="binding site" evidence="10">
    <location>
        <position position="149"/>
    </location>
    <ligand>
        <name>Zn(2+)</name>
        <dbReference type="ChEBI" id="CHEBI:29105"/>
        <label>2</label>
    </ligand>
</feature>
<keyword evidence="13" id="KW-1185">Reference proteome</keyword>
<protein>
    <recommendedName>
        <fullName evidence="3">N-acyl-aliphatic-L-amino acid amidohydrolase</fullName>
        <ecNumber evidence="3">3.5.1.14</ecNumber>
    </recommendedName>
    <alternativeName>
        <fullName evidence="8">N-acyl-L-amino-acid amidohydrolase</fullName>
    </alternativeName>
</protein>
<dbReference type="Proteomes" id="UP000481153">
    <property type="component" value="Unassembled WGS sequence"/>
</dbReference>
<evidence type="ECO:0000256" key="10">
    <source>
        <dbReference type="PIRSR" id="PIRSR036696-2"/>
    </source>
</evidence>
<evidence type="ECO:0000256" key="9">
    <source>
        <dbReference type="PIRSR" id="PIRSR036696-1"/>
    </source>
</evidence>
<keyword evidence="4" id="KW-0963">Cytoplasm</keyword>
<dbReference type="Pfam" id="PF07687">
    <property type="entry name" value="M20_dimer"/>
    <property type="match status" value="1"/>
</dbReference>
<dbReference type="GO" id="GO:0005737">
    <property type="term" value="C:cytoplasm"/>
    <property type="evidence" value="ECO:0007669"/>
    <property type="project" value="UniProtKB-SubCell"/>
</dbReference>
<evidence type="ECO:0000256" key="8">
    <source>
        <dbReference type="ARBA" id="ARBA00029656"/>
    </source>
</evidence>
<dbReference type="InterPro" id="IPR010159">
    <property type="entry name" value="N-acyl_aa_amidohydrolase"/>
</dbReference>
<dbReference type="EC" id="3.5.1.14" evidence="3"/>
<comment type="cofactor">
    <cofactor evidence="10">
        <name>Zn(2+)</name>
        <dbReference type="ChEBI" id="CHEBI:29105"/>
    </cofactor>
    <text evidence="10">Binds 2 Zn(2+) ions per subunit.</text>
</comment>
<dbReference type="VEuPathDB" id="FungiDB:AeMF1_001604"/>
<dbReference type="InterPro" id="IPR011650">
    <property type="entry name" value="Peptidase_M20_dimer"/>
</dbReference>
<evidence type="ECO:0000256" key="5">
    <source>
        <dbReference type="ARBA" id="ARBA00022723"/>
    </source>
</evidence>
<evidence type="ECO:0000256" key="1">
    <source>
        <dbReference type="ARBA" id="ARBA00004496"/>
    </source>
</evidence>
<dbReference type="InterPro" id="IPR036264">
    <property type="entry name" value="Bact_exopeptidase_dim_dom"/>
</dbReference>
<name>A0A6G0XVE6_9STRA</name>
<dbReference type="GO" id="GO:0004046">
    <property type="term" value="F:aminoacylase activity"/>
    <property type="evidence" value="ECO:0007669"/>
    <property type="project" value="UniProtKB-EC"/>
</dbReference>
<dbReference type="EMBL" id="VJMJ01000009">
    <property type="protein sequence ID" value="KAF0744630.1"/>
    <property type="molecule type" value="Genomic_DNA"/>
</dbReference>
<dbReference type="PANTHER" id="PTHR45892">
    <property type="entry name" value="AMINOACYLASE-1"/>
    <property type="match status" value="1"/>
</dbReference>
<sequence length="419" mass="46773">MSSTEETAVQRFQELIRIPTVSGYGPQGAYQECAKWLLAYYEELGFLEDIEEFSVAEGKPILVATWRGKDPTLPSILLNSHYDVVPVMRESWNYDPFGGELLENGMIVGRGAQDMKCVCVQYLEALRLLHATGFQPARNIHLSFVPDEEIGGVDGMDAFLKSRQFQAMQPIALALDEGLASPTEKFTVFYGERTPWWLYVKAEGPTGHGSRFIENTATGKLIEICNKFLKFREEQEKLLGASCGCKHGEMKKRNLGDITTINLTMLRAGVSTDGGATYALNVIPTEATAGFDIRVSPSQDLDEFKAKLDEWCAIEGVTWEFASKTVLREHHVTSTDKETNPHCAKFLEAAAALGMEVELEVFPAATDSRFLRKLGVPALGFSPMNNTEVLLHEHNEMLHKDTFLKGIQLFKGIFQELFN</sequence>
<dbReference type="Pfam" id="PF01546">
    <property type="entry name" value="Peptidase_M20"/>
    <property type="match status" value="1"/>
</dbReference>
<dbReference type="InterPro" id="IPR052083">
    <property type="entry name" value="Aminoacylase-1_M20A"/>
</dbReference>
<comment type="caution">
    <text evidence="12">The sequence shown here is derived from an EMBL/GenBank/DDBJ whole genome shotgun (WGS) entry which is preliminary data.</text>
</comment>
<evidence type="ECO:0000256" key="6">
    <source>
        <dbReference type="ARBA" id="ARBA00022801"/>
    </source>
</evidence>
<dbReference type="SUPFAM" id="SSF53187">
    <property type="entry name" value="Zn-dependent exopeptidases"/>
    <property type="match status" value="1"/>
</dbReference>
<dbReference type="SUPFAM" id="SSF55031">
    <property type="entry name" value="Bacterial exopeptidase dimerisation domain"/>
    <property type="match status" value="1"/>
</dbReference>
<dbReference type="PANTHER" id="PTHR45892:SF1">
    <property type="entry name" value="AMINOACYLASE-1"/>
    <property type="match status" value="1"/>
</dbReference>
<evidence type="ECO:0000256" key="3">
    <source>
        <dbReference type="ARBA" id="ARBA00011913"/>
    </source>
</evidence>
<dbReference type="PROSITE" id="PS00759">
    <property type="entry name" value="ARGE_DAPE_CPG2_2"/>
    <property type="match status" value="1"/>
</dbReference>
<feature type="binding site" evidence="10">
    <location>
        <position position="81"/>
    </location>
    <ligand>
        <name>Zn(2+)</name>
        <dbReference type="ChEBI" id="CHEBI:29105"/>
        <label>1</label>
    </ligand>
</feature>
<dbReference type="GO" id="GO:0046872">
    <property type="term" value="F:metal ion binding"/>
    <property type="evidence" value="ECO:0007669"/>
    <property type="project" value="UniProtKB-KW"/>
</dbReference>
<dbReference type="PROSITE" id="PS00758">
    <property type="entry name" value="ARGE_DAPE_CPG2_1"/>
    <property type="match status" value="1"/>
</dbReference>
<dbReference type="Gene3D" id="3.40.630.10">
    <property type="entry name" value="Zn peptidases"/>
    <property type="match status" value="1"/>
</dbReference>
<feature type="binding site" evidence="10">
    <location>
        <position position="392"/>
    </location>
    <ligand>
        <name>Zn(2+)</name>
        <dbReference type="ChEBI" id="CHEBI:29105"/>
        <label>2</label>
    </ligand>
</feature>
<feature type="binding site" evidence="10">
    <location>
        <position position="177"/>
    </location>
    <ligand>
        <name>Zn(2+)</name>
        <dbReference type="ChEBI" id="CHEBI:29105"/>
        <label>1</label>
    </ligand>
</feature>
<dbReference type="NCBIfam" id="TIGR01880">
    <property type="entry name" value="Ac-peptdase-euk"/>
    <property type="match status" value="1"/>
</dbReference>
<gene>
    <name evidence="12" type="ORF">Ae201684_001094</name>
</gene>